<evidence type="ECO:0000259" key="1">
    <source>
        <dbReference type="Pfam" id="PF07727"/>
    </source>
</evidence>
<dbReference type="InterPro" id="IPR057670">
    <property type="entry name" value="SH3_retrovirus"/>
</dbReference>
<evidence type="ECO:0000313" key="3">
    <source>
        <dbReference type="EMBL" id="KAL0352315.1"/>
    </source>
</evidence>
<dbReference type="Pfam" id="PF07727">
    <property type="entry name" value="RVT_2"/>
    <property type="match status" value="1"/>
</dbReference>
<accession>A0AAW2PAU2</accession>
<reference evidence="3" key="1">
    <citation type="submission" date="2020-06" db="EMBL/GenBank/DDBJ databases">
        <authorList>
            <person name="Li T."/>
            <person name="Hu X."/>
            <person name="Zhang T."/>
            <person name="Song X."/>
            <person name="Zhang H."/>
            <person name="Dai N."/>
            <person name="Sheng W."/>
            <person name="Hou X."/>
            <person name="Wei L."/>
        </authorList>
    </citation>
    <scope>NUCLEOTIDE SEQUENCE</scope>
    <source>
        <strain evidence="3">KEN8</strain>
        <tissue evidence="3">Leaf</tissue>
    </source>
</reference>
<dbReference type="InterPro" id="IPR013103">
    <property type="entry name" value="RVT_2"/>
</dbReference>
<reference evidence="3" key="2">
    <citation type="journal article" date="2024" name="Plant">
        <title>Genomic evolution and insights into agronomic trait innovations of Sesamum species.</title>
        <authorList>
            <person name="Miao H."/>
            <person name="Wang L."/>
            <person name="Qu L."/>
            <person name="Liu H."/>
            <person name="Sun Y."/>
            <person name="Le M."/>
            <person name="Wang Q."/>
            <person name="Wei S."/>
            <person name="Zheng Y."/>
            <person name="Lin W."/>
            <person name="Duan Y."/>
            <person name="Cao H."/>
            <person name="Xiong S."/>
            <person name="Wang X."/>
            <person name="Wei L."/>
            <person name="Li C."/>
            <person name="Ma Q."/>
            <person name="Ju M."/>
            <person name="Zhao R."/>
            <person name="Li G."/>
            <person name="Mu C."/>
            <person name="Tian Q."/>
            <person name="Mei H."/>
            <person name="Zhang T."/>
            <person name="Gao T."/>
            <person name="Zhang H."/>
        </authorList>
    </citation>
    <scope>NUCLEOTIDE SEQUENCE</scope>
    <source>
        <strain evidence="3">KEN8</strain>
    </source>
</reference>
<organism evidence="3">
    <name type="scientific">Sesamum calycinum</name>
    <dbReference type="NCBI Taxonomy" id="2727403"/>
    <lineage>
        <taxon>Eukaryota</taxon>
        <taxon>Viridiplantae</taxon>
        <taxon>Streptophyta</taxon>
        <taxon>Embryophyta</taxon>
        <taxon>Tracheophyta</taxon>
        <taxon>Spermatophyta</taxon>
        <taxon>Magnoliopsida</taxon>
        <taxon>eudicotyledons</taxon>
        <taxon>Gunneridae</taxon>
        <taxon>Pentapetalae</taxon>
        <taxon>asterids</taxon>
        <taxon>lamiids</taxon>
        <taxon>Lamiales</taxon>
        <taxon>Pedaliaceae</taxon>
        <taxon>Sesamum</taxon>
    </lineage>
</organism>
<dbReference type="Pfam" id="PF25597">
    <property type="entry name" value="SH3_retrovirus"/>
    <property type="match status" value="1"/>
</dbReference>
<dbReference type="AlphaFoldDB" id="A0AAW2PAU2"/>
<comment type="caution">
    <text evidence="3">The sequence shown here is derived from an EMBL/GenBank/DDBJ whole genome shotgun (WGS) entry which is preliminary data.</text>
</comment>
<dbReference type="EMBL" id="JACGWM010000009">
    <property type="protein sequence ID" value="KAL0352315.1"/>
    <property type="molecule type" value="Genomic_DNA"/>
</dbReference>
<name>A0AAW2PAU2_9LAMI</name>
<proteinExistence type="predicted"/>
<feature type="domain" description="Retroviral polymerase SH3-like" evidence="2">
    <location>
        <begin position="52"/>
        <end position="80"/>
    </location>
</feature>
<evidence type="ECO:0000259" key="2">
    <source>
        <dbReference type="Pfam" id="PF25597"/>
    </source>
</evidence>
<protein>
    <submittedName>
        <fullName evidence="3">Retrovirus-related Pol polyprotein from transposon TNT 1-94</fullName>
    </submittedName>
</protein>
<sequence>MRYKSEAFGRLKEYRLEGYALETAAKLLNMAPSKKYLRRHTKYGMAILRPRRYYFYDPSKQKIFVSRNVVFLEKSFPMDNRRDEVLLEESSEPPQQNDMTSFEPSVPTNGVLVLRRSTKESRPLERLVAKGYTQRPGVEFGETYSPVAMTRSIRILLAIAVSYDYEIWQMDVKMAFLNDYVEEEIFMDQLEGFTSVREEQKICRLQRSIYGLKQASRS</sequence>
<feature type="domain" description="Reverse transcriptase Ty1/copia-type" evidence="1">
    <location>
        <begin position="115"/>
        <end position="217"/>
    </location>
</feature>
<gene>
    <name evidence="3" type="ORF">Scaly_1620200</name>
</gene>